<dbReference type="InterPro" id="IPR013658">
    <property type="entry name" value="SGL"/>
</dbReference>
<dbReference type="InterPro" id="IPR005511">
    <property type="entry name" value="SMP-30"/>
</dbReference>
<name>A0A261S512_9BORD</name>
<feature type="binding site" evidence="3">
    <location>
        <position position="203"/>
    </location>
    <ligand>
        <name>a divalent metal cation</name>
        <dbReference type="ChEBI" id="CHEBI:60240"/>
    </ligand>
</feature>
<sequence>METDLPITVAAQSADILGEVPLWCERTQRLWWVDVRRPALQSFDPATGRHAAQRLHPDLITGSIALREEGGFLLAAPGGLFVFDPATGEAARRIADPLQGAAGMRLNDGKCDRRGRFWVGSMHDTRREPLGTLYRVEPDGRCTAMLDGFVLPNAICFSPDDRTMYFADTHNQVIWAFDYDIAAGALSNRRVFKDWTHQKGRPDGATVDAQGYVWNCMVASGQLVRLAPDGRVDRVIQLPVTNPTCPAFGGEGLATLYITSHSQRFTPQEQAAEPLAGALLALDVGVRGLPEPRFGTARAGH</sequence>
<dbReference type="Gene3D" id="2.120.10.30">
    <property type="entry name" value="TolB, C-terminal domain"/>
    <property type="match status" value="1"/>
</dbReference>
<comment type="similarity">
    <text evidence="1">Belongs to the SMP-30/CGR1 family.</text>
</comment>
<proteinExistence type="inferred from homology"/>
<feature type="binding site" evidence="3">
    <location>
        <position position="105"/>
    </location>
    <ligand>
        <name>substrate</name>
    </ligand>
</feature>
<feature type="active site" description="Proton donor/acceptor" evidence="2">
    <location>
        <position position="203"/>
    </location>
</feature>
<dbReference type="PANTHER" id="PTHR10907">
    <property type="entry name" value="REGUCALCIN"/>
    <property type="match status" value="1"/>
</dbReference>
<evidence type="ECO:0000256" key="3">
    <source>
        <dbReference type="PIRSR" id="PIRSR605511-2"/>
    </source>
</evidence>
<evidence type="ECO:0000256" key="1">
    <source>
        <dbReference type="ARBA" id="ARBA00008853"/>
    </source>
</evidence>
<evidence type="ECO:0000313" key="5">
    <source>
        <dbReference type="EMBL" id="OZI32448.1"/>
    </source>
</evidence>
<dbReference type="GO" id="GO:0005509">
    <property type="term" value="F:calcium ion binding"/>
    <property type="evidence" value="ECO:0007669"/>
    <property type="project" value="TreeGrafter"/>
</dbReference>
<dbReference type="Pfam" id="PF08450">
    <property type="entry name" value="SGL"/>
    <property type="match status" value="1"/>
</dbReference>
<organism evidence="5 6">
    <name type="scientific">Bordetella genomosp. 10</name>
    <dbReference type="NCBI Taxonomy" id="1416804"/>
    <lineage>
        <taxon>Bacteria</taxon>
        <taxon>Pseudomonadati</taxon>
        <taxon>Pseudomonadota</taxon>
        <taxon>Betaproteobacteria</taxon>
        <taxon>Burkholderiales</taxon>
        <taxon>Alcaligenaceae</taxon>
        <taxon>Bordetella</taxon>
    </lineage>
</organism>
<evidence type="ECO:0000259" key="4">
    <source>
        <dbReference type="Pfam" id="PF08450"/>
    </source>
</evidence>
<keyword evidence="6" id="KW-1185">Reference proteome</keyword>
<feature type="domain" description="SMP-30/Gluconolactonase/LRE-like region" evidence="4">
    <location>
        <begin position="17"/>
        <end position="261"/>
    </location>
</feature>
<dbReference type="Proteomes" id="UP000216020">
    <property type="component" value="Unassembled WGS sequence"/>
</dbReference>
<dbReference type="InterPro" id="IPR011042">
    <property type="entry name" value="6-blade_b-propeller_TolB-like"/>
</dbReference>
<comment type="caution">
    <text evidence="5">The sequence shown here is derived from an EMBL/GenBank/DDBJ whole genome shotgun (WGS) entry which is preliminary data.</text>
</comment>
<evidence type="ECO:0000256" key="2">
    <source>
        <dbReference type="PIRSR" id="PIRSR605511-1"/>
    </source>
</evidence>
<protein>
    <submittedName>
        <fullName evidence="5">IclR family transcriptional regulator</fullName>
    </submittedName>
</protein>
<dbReference type="GO" id="GO:0019853">
    <property type="term" value="P:L-ascorbic acid biosynthetic process"/>
    <property type="evidence" value="ECO:0007669"/>
    <property type="project" value="TreeGrafter"/>
</dbReference>
<dbReference type="SUPFAM" id="SSF63829">
    <property type="entry name" value="Calcium-dependent phosphotriesterase"/>
    <property type="match status" value="1"/>
</dbReference>
<gene>
    <name evidence="5" type="ORF">CAL29_23590</name>
</gene>
<feature type="binding site" evidence="3">
    <location>
        <position position="107"/>
    </location>
    <ligand>
        <name>substrate</name>
    </ligand>
</feature>
<dbReference type="PRINTS" id="PR01790">
    <property type="entry name" value="SMP30FAMILY"/>
</dbReference>
<reference evidence="6" key="1">
    <citation type="submission" date="2017-05" db="EMBL/GenBank/DDBJ databases">
        <title>Complete and WGS of Bordetella genogroups.</title>
        <authorList>
            <person name="Spilker T."/>
            <person name="Lipuma J."/>
        </authorList>
    </citation>
    <scope>NUCLEOTIDE SEQUENCE [LARGE SCALE GENOMIC DNA]</scope>
    <source>
        <strain evidence="6">AU16122</strain>
    </source>
</reference>
<accession>A0A261S512</accession>
<keyword evidence="3" id="KW-0862">Zinc</keyword>
<dbReference type="GO" id="GO:0004341">
    <property type="term" value="F:gluconolactonase activity"/>
    <property type="evidence" value="ECO:0007669"/>
    <property type="project" value="TreeGrafter"/>
</dbReference>
<feature type="binding site" evidence="3">
    <location>
        <position position="19"/>
    </location>
    <ligand>
        <name>a divalent metal cation</name>
        <dbReference type="ChEBI" id="CHEBI:60240"/>
    </ligand>
</feature>
<dbReference type="AlphaFoldDB" id="A0A261S512"/>
<dbReference type="PANTHER" id="PTHR10907:SF47">
    <property type="entry name" value="REGUCALCIN"/>
    <property type="match status" value="1"/>
</dbReference>
<keyword evidence="3" id="KW-0479">Metal-binding</keyword>
<feature type="binding site" evidence="3">
    <location>
        <position position="153"/>
    </location>
    <ligand>
        <name>a divalent metal cation</name>
        <dbReference type="ChEBI" id="CHEBI:60240"/>
    </ligand>
</feature>
<dbReference type="EMBL" id="NEVM01000005">
    <property type="protein sequence ID" value="OZI32448.1"/>
    <property type="molecule type" value="Genomic_DNA"/>
</dbReference>
<comment type="cofactor">
    <cofactor evidence="3">
        <name>Zn(2+)</name>
        <dbReference type="ChEBI" id="CHEBI:29105"/>
    </cofactor>
    <text evidence="3">Binds 1 divalent metal cation per subunit.</text>
</comment>
<evidence type="ECO:0000313" key="6">
    <source>
        <dbReference type="Proteomes" id="UP000216020"/>
    </source>
</evidence>